<accession>A0A654U3Z4</accession>
<evidence type="ECO:0000313" key="6">
    <source>
        <dbReference type="EMBL" id="COW51368.1"/>
    </source>
</evidence>
<dbReference type="Proteomes" id="UP000046947">
    <property type="component" value="Unassembled WGS sequence"/>
</dbReference>
<dbReference type="EMBL" id="CNFT01001620">
    <property type="protein sequence ID" value="CKT46973.1"/>
    <property type="molecule type" value="Genomic_DNA"/>
</dbReference>
<dbReference type="AlphaFoldDB" id="A0A654U3Z4"/>
<evidence type="ECO:0000313" key="11">
    <source>
        <dbReference type="Proteomes" id="UP000050164"/>
    </source>
</evidence>
<protein>
    <submittedName>
        <fullName evidence="3">Uncharacterized protein</fullName>
    </submittedName>
</protein>
<evidence type="ECO:0000313" key="10">
    <source>
        <dbReference type="Proteomes" id="UP000046947"/>
    </source>
</evidence>
<evidence type="ECO:0000313" key="5">
    <source>
        <dbReference type="EMBL" id="CNW73689.1"/>
    </source>
</evidence>
<dbReference type="EMBL" id="CSAD01000847">
    <property type="protein sequence ID" value="COW51368.1"/>
    <property type="molecule type" value="Genomic_DNA"/>
</dbReference>
<proteinExistence type="predicted"/>
<organism evidence="3 9">
    <name type="scientific">Mycobacterium tuberculosis</name>
    <dbReference type="NCBI Taxonomy" id="1773"/>
    <lineage>
        <taxon>Bacteria</taxon>
        <taxon>Bacillati</taxon>
        <taxon>Actinomycetota</taxon>
        <taxon>Actinomycetes</taxon>
        <taxon>Mycobacteriales</taxon>
        <taxon>Mycobacteriaceae</taxon>
        <taxon>Mycobacterium</taxon>
        <taxon>Mycobacterium tuberculosis complex</taxon>
    </lineage>
</organism>
<evidence type="ECO:0000256" key="1">
    <source>
        <dbReference type="SAM" id="MobiDB-lite"/>
    </source>
</evidence>
<gene>
    <name evidence="3" type="ORF">ERS007657_03210</name>
    <name evidence="5" type="ORF">ERS007661_04235</name>
    <name evidence="6" type="ORF">ERS007679_03963</name>
    <name evidence="2" type="ORF">ERS007688_04557</name>
    <name evidence="4" type="ORF">ERS027659_04453</name>
</gene>
<evidence type="ECO:0000313" key="4">
    <source>
        <dbReference type="EMBL" id="CKT46973.1"/>
    </source>
</evidence>
<evidence type="ECO:0000313" key="2">
    <source>
        <dbReference type="EMBL" id="CFE85584.1"/>
    </source>
</evidence>
<dbReference type="Proteomes" id="UP000039217">
    <property type="component" value="Unassembled WGS sequence"/>
</dbReference>
<dbReference type="Proteomes" id="UP000046680">
    <property type="component" value="Unassembled WGS sequence"/>
</dbReference>
<dbReference type="Proteomes" id="UP000045842">
    <property type="component" value="Unassembled WGS sequence"/>
</dbReference>
<dbReference type="Proteomes" id="UP000050164">
    <property type="component" value="Unassembled WGS sequence"/>
</dbReference>
<feature type="region of interest" description="Disordered" evidence="1">
    <location>
        <begin position="1"/>
        <end position="48"/>
    </location>
</feature>
<evidence type="ECO:0000313" key="8">
    <source>
        <dbReference type="Proteomes" id="UP000045842"/>
    </source>
</evidence>
<reference evidence="7 8" key="1">
    <citation type="submission" date="2015-03" db="EMBL/GenBank/DDBJ databases">
        <authorList>
            <consortium name="Pathogen Informatics"/>
        </authorList>
    </citation>
    <scope>NUCLEOTIDE SEQUENCE [LARGE SCALE GENOMIC DNA]</scope>
    <source>
        <strain evidence="4 11">Bir 185</strain>
        <strain evidence="3 9">C09601061</strain>
        <strain evidence="5 7">D00501624</strain>
        <strain evidence="6 8">G09801536</strain>
        <strain evidence="2 10">H09601792</strain>
    </source>
</reference>
<sequence>MFSPVSDEIPRPIHKNSGPYGAGVSRHRLGTDRVNTWPRPKPDAGPTR</sequence>
<dbReference type="EMBL" id="CQQC01002342">
    <property type="protein sequence ID" value="CNW73689.1"/>
    <property type="molecule type" value="Genomic_DNA"/>
</dbReference>
<dbReference type="EMBL" id="CGCX01001467">
    <property type="protein sequence ID" value="CFR95290.1"/>
    <property type="molecule type" value="Genomic_DNA"/>
</dbReference>
<evidence type="ECO:0000313" key="9">
    <source>
        <dbReference type="Proteomes" id="UP000046680"/>
    </source>
</evidence>
<evidence type="ECO:0000313" key="7">
    <source>
        <dbReference type="Proteomes" id="UP000039217"/>
    </source>
</evidence>
<name>A0A654U3Z4_MYCTX</name>
<dbReference type="EMBL" id="CFOH01001448">
    <property type="protein sequence ID" value="CFE85584.1"/>
    <property type="molecule type" value="Genomic_DNA"/>
</dbReference>
<evidence type="ECO:0000313" key="3">
    <source>
        <dbReference type="EMBL" id="CFR95290.1"/>
    </source>
</evidence>